<gene>
    <name evidence="3" type="ORF">GLRG_00464</name>
</gene>
<dbReference type="HOGENOM" id="CLU_552076_0_0_1"/>
<feature type="region of interest" description="Disordered" evidence="2">
    <location>
        <begin position="354"/>
        <end position="391"/>
    </location>
</feature>
<evidence type="ECO:0000313" key="3">
    <source>
        <dbReference type="EMBL" id="EFQ25320.1"/>
    </source>
</evidence>
<dbReference type="EMBL" id="GG697331">
    <property type="protein sequence ID" value="EFQ25320.1"/>
    <property type="molecule type" value="Genomic_DNA"/>
</dbReference>
<protein>
    <submittedName>
        <fullName evidence="3">Uncharacterized protein</fullName>
    </submittedName>
</protein>
<feature type="region of interest" description="Disordered" evidence="2">
    <location>
        <begin position="406"/>
        <end position="483"/>
    </location>
</feature>
<dbReference type="eggNOG" id="ENOG502TFE2">
    <property type="taxonomic scope" value="Eukaryota"/>
</dbReference>
<dbReference type="GeneID" id="24405829"/>
<dbReference type="OrthoDB" id="4844977at2759"/>
<accession>E3Q2L9</accession>
<feature type="compositionally biased region" description="Low complexity" evidence="2">
    <location>
        <begin position="432"/>
        <end position="443"/>
    </location>
</feature>
<proteinExistence type="predicted"/>
<evidence type="ECO:0000313" key="4">
    <source>
        <dbReference type="Proteomes" id="UP000008782"/>
    </source>
</evidence>
<evidence type="ECO:0000256" key="2">
    <source>
        <dbReference type="SAM" id="MobiDB-lite"/>
    </source>
</evidence>
<keyword evidence="1" id="KW-0175">Coiled coil</keyword>
<sequence>MSSNGFSSYTVPYSGVVGTANFVPGAATHPPAPQDKRTQGIFRLPVVAGEPATASTARSKGESKAMGAAAGDPFQDAIPARFASAGVSAASGGIAIVTGGLGAGGFPSPSEICAASGLGQVSGQKKEHPKGVGLNNKDQFRFGTDGQYDDEGMPPSPTLMTMSAQRHSDRALPVIARELKAVKEENQRLRDANLRLQSRVISNDISGHLVASLQSTNKQLETQTESLYKQMADIQQQAQRFLRHRNRLRSRLINTEDSLMELVDLIVRLENIISRIDPDIFVTFPYEVQRLLTSIHEEWKYQEYCKCFKPEELEDDASSVSTIIEPQNAVLDDSLSLIIGSSYETAILSSATSGDASYNRVKNGPSKPDDVAANTSKDDSVNPPGGIDDDISNAELLRQLFQDHTIGGLGTKGSGQQTPRRVRPSENLLDFSSPGTPSSIGTPRTVYSSSPENGQGTHVTYGLQTSQSAHNAQNEQGAESAEVADSFDSLGIHNNIHKH</sequence>
<reference evidence="4" key="1">
    <citation type="journal article" date="2012" name="Nat. Genet.">
        <title>Lifestyle transitions in plant pathogenic Colletotrichum fungi deciphered by genome and transcriptome analyses.</title>
        <authorList>
            <person name="O'Connell R.J."/>
            <person name="Thon M.R."/>
            <person name="Hacquard S."/>
            <person name="Amyotte S.G."/>
            <person name="Kleemann J."/>
            <person name="Torres M.F."/>
            <person name="Damm U."/>
            <person name="Buiate E.A."/>
            <person name="Epstein L."/>
            <person name="Alkan N."/>
            <person name="Altmueller J."/>
            <person name="Alvarado-Balderrama L."/>
            <person name="Bauser C.A."/>
            <person name="Becker C."/>
            <person name="Birren B.W."/>
            <person name="Chen Z."/>
            <person name="Choi J."/>
            <person name="Crouch J.A."/>
            <person name="Duvick J.P."/>
            <person name="Farman M.A."/>
            <person name="Gan P."/>
            <person name="Heiman D."/>
            <person name="Henrissat B."/>
            <person name="Howard R.J."/>
            <person name="Kabbage M."/>
            <person name="Koch C."/>
            <person name="Kracher B."/>
            <person name="Kubo Y."/>
            <person name="Law A.D."/>
            <person name="Lebrun M.-H."/>
            <person name="Lee Y.-H."/>
            <person name="Miyara I."/>
            <person name="Moore N."/>
            <person name="Neumann U."/>
            <person name="Nordstroem K."/>
            <person name="Panaccione D.G."/>
            <person name="Panstruga R."/>
            <person name="Place M."/>
            <person name="Proctor R.H."/>
            <person name="Prusky D."/>
            <person name="Rech G."/>
            <person name="Reinhardt R."/>
            <person name="Rollins J.A."/>
            <person name="Rounsley S."/>
            <person name="Schardl C.L."/>
            <person name="Schwartz D.C."/>
            <person name="Shenoy N."/>
            <person name="Shirasu K."/>
            <person name="Sikhakolli U.R."/>
            <person name="Stueber K."/>
            <person name="Sukno S.A."/>
            <person name="Sweigard J.A."/>
            <person name="Takano Y."/>
            <person name="Takahara H."/>
            <person name="Trail F."/>
            <person name="van der Does H.C."/>
            <person name="Voll L.M."/>
            <person name="Will I."/>
            <person name="Young S."/>
            <person name="Zeng Q."/>
            <person name="Zhang J."/>
            <person name="Zhou S."/>
            <person name="Dickman M.B."/>
            <person name="Schulze-Lefert P."/>
            <person name="Ver Loren van Themaat E."/>
            <person name="Ma L.-J."/>
            <person name="Vaillancourt L.J."/>
        </authorList>
    </citation>
    <scope>NUCLEOTIDE SEQUENCE [LARGE SCALE GENOMIC DNA]</scope>
    <source>
        <strain evidence="4">M1.001 / M2 / FGSC 10212</strain>
    </source>
</reference>
<dbReference type="RefSeq" id="XP_008089340.1">
    <property type="nucleotide sequence ID" value="XM_008091149.1"/>
</dbReference>
<name>E3Q2L9_COLGM</name>
<feature type="coiled-coil region" evidence="1">
    <location>
        <begin position="175"/>
        <end position="237"/>
    </location>
</feature>
<feature type="compositionally biased region" description="Polar residues" evidence="2">
    <location>
        <begin position="445"/>
        <end position="477"/>
    </location>
</feature>
<organism evidence="4">
    <name type="scientific">Colletotrichum graminicola (strain M1.001 / M2 / FGSC 10212)</name>
    <name type="common">Maize anthracnose fungus</name>
    <name type="synonym">Glomerella graminicola</name>
    <dbReference type="NCBI Taxonomy" id="645133"/>
    <lineage>
        <taxon>Eukaryota</taxon>
        <taxon>Fungi</taxon>
        <taxon>Dikarya</taxon>
        <taxon>Ascomycota</taxon>
        <taxon>Pezizomycotina</taxon>
        <taxon>Sordariomycetes</taxon>
        <taxon>Hypocreomycetidae</taxon>
        <taxon>Glomerellales</taxon>
        <taxon>Glomerellaceae</taxon>
        <taxon>Colletotrichum</taxon>
        <taxon>Colletotrichum graminicola species complex</taxon>
    </lineage>
</organism>
<evidence type="ECO:0000256" key="1">
    <source>
        <dbReference type="SAM" id="Coils"/>
    </source>
</evidence>
<dbReference type="Proteomes" id="UP000008782">
    <property type="component" value="Unassembled WGS sequence"/>
</dbReference>
<keyword evidence="4" id="KW-1185">Reference proteome</keyword>
<dbReference type="VEuPathDB" id="FungiDB:GLRG_00464"/>
<dbReference type="AlphaFoldDB" id="E3Q2L9"/>